<dbReference type="EMBL" id="OZ075115">
    <property type="protein sequence ID" value="CAL5066910.1"/>
    <property type="molecule type" value="Genomic_DNA"/>
</dbReference>
<sequence length="491" mass="52412">MARLAAALLVVVAALAAAACWPAVPGAEALGMNWGTQASHPLPPKAVVQVLRDNGIKKVKLFDTDSAAMSALAGSGVEVMVAIPNIMLADLADDARKAKDWVKRNVKRYDFDGGVTIKYVAVGNEPFLESYNGTFINITFPALQNIQNALNDAGIGDRIKATVPLNADVYNSPANHPVPSAGRFRTDIAGLMTDIVKFLAKNNAPFTVNIYPFLSLYLNDNFPLDYAFFDGGATPVNDNGVLYTNVFDANFDTLVAALKAVGNGDMPVIVGEVGWPTDGDKHAKSTYAERFYAGLLKRLAANTGTPARPGQYIEVYLFGLVDEDMKSVAPGNFERHWGILRYDGQPKFAMDLTGQGRNTMPVPAKGIKYLSKAWCALNPNAKDLSKLGANIDYACTFADCTPLGYGSTCNGMDTAGNASYAFNAYYQVQNQKDEACDFQGLALPTETNPSTAACNFTIQIQSGAAVHGRSGVGTATAAATVLALLQLFALW</sequence>
<dbReference type="GO" id="GO:0006952">
    <property type="term" value="P:defense response"/>
    <property type="evidence" value="ECO:0007669"/>
    <property type="project" value="UniProtKB-KW"/>
</dbReference>
<evidence type="ECO:0000313" key="20">
    <source>
        <dbReference type="Proteomes" id="UP001497457"/>
    </source>
</evidence>
<comment type="similarity">
    <text evidence="3 15">Belongs to the glycosyl hydrolase 17 family.</text>
</comment>
<dbReference type="Pfam" id="PF07983">
    <property type="entry name" value="X8"/>
    <property type="match status" value="1"/>
</dbReference>
<gene>
    <name evidence="19" type="ORF">URODEC1_LOCUS100710</name>
</gene>
<evidence type="ECO:0000256" key="2">
    <source>
        <dbReference type="ARBA" id="ARBA00004609"/>
    </source>
</evidence>
<comment type="subcellular location">
    <subcellularLocation>
        <location evidence="2">Cell membrane</location>
        <topology evidence="2">Lipid-anchor</topology>
        <topology evidence="2">GPI-anchor</topology>
    </subcellularLocation>
</comment>
<dbReference type="FunFam" id="3.20.20.80:FF:000008">
    <property type="entry name" value="Glucan endo-1,3-beta-glucosidase 5"/>
    <property type="match status" value="1"/>
</dbReference>
<keyword evidence="20" id="KW-1185">Reference proteome</keyword>
<keyword evidence="6" id="KW-0336">GPI-anchor</keyword>
<dbReference type="InterPro" id="IPR044965">
    <property type="entry name" value="Glyco_hydro_17_plant"/>
</dbReference>
<keyword evidence="5" id="KW-1003">Cell membrane</keyword>
<dbReference type="EC" id="3.2.1.39" evidence="4"/>
<evidence type="ECO:0000256" key="7">
    <source>
        <dbReference type="ARBA" id="ARBA00022729"/>
    </source>
</evidence>
<evidence type="ECO:0000256" key="16">
    <source>
        <dbReference type="RuleBase" id="RU004336"/>
    </source>
</evidence>
<evidence type="ECO:0000259" key="18">
    <source>
        <dbReference type="SMART" id="SM00768"/>
    </source>
</evidence>
<evidence type="ECO:0000256" key="3">
    <source>
        <dbReference type="ARBA" id="ARBA00008773"/>
    </source>
</evidence>
<reference evidence="19" key="1">
    <citation type="submission" date="2024-10" db="EMBL/GenBank/DDBJ databases">
        <authorList>
            <person name="Ryan C."/>
        </authorList>
    </citation>
    <scope>NUCLEOTIDE SEQUENCE [LARGE SCALE GENOMIC DNA]</scope>
</reference>
<dbReference type="InterPro" id="IPR000490">
    <property type="entry name" value="Glyco_hydro_17"/>
</dbReference>
<name>A0ABC9EZA8_9POAL</name>
<dbReference type="Proteomes" id="UP001497457">
    <property type="component" value="Chromosome 5rd"/>
</dbReference>
<dbReference type="Pfam" id="PF00332">
    <property type="entry name" value="Glyco_hydro_17"/>
    <property type="match status" value="1"/>
</dbReference>
<evidence type="ECO:0000256" key="17">
    <source>
        <dbReference type="SAM" id="SignalP"/>
    </source>
</evidence>
<keyword evidence="13" id="KW-0449">Lipoprotein</keyword>
<evidence type="ECO:0000256" key="15">
    <source>
        <dbReference type="RuleBase" id="RU004335"/>
    </source>
</evidence>
<dbReference type="SMART" id="SM00768">
    <property type="entry name" value="X8"/>
    <property type="match status" value="1"/>
</dbReference>
<feature type="domain" description="X8" evidence="18">
    <location>
        <begin position="373"/>
        <end position="456"/>
    </location>
</feature>
<evidence type="ECO:0000313" key="19">
    <source>
        <dbReference type="EMBL" id="CAL5066910.1"/>
    </source>
</evidence>
<evidence type="ECO:0000256" key="10">
    <source>
        <dbReference type="ARBA" id="ARBA00023136"/>
    </source>
</evidence>
<evidence type="ECO:0000256" key="9">
    <source>
        <dbReference type="ARBA" id="ARBA00022821"/>
    </source>
</evidence>
<dbReference type="PROSITE" id="PS00587">
    <property type="entry name" value="GLYCOSYL_HYDROL_F17"/>
    <property type="match status" value="1"/>
</dbReference>
<proteinExistence type="inferred from homology"/>
<keyword evidence="12" id="KW-0325">Glycoprotein</keyword>
<evidence type="ECO:0000256" key="12">
    <source>
        <dbReference type="ARBA" id="ARBA00023180"/>
    </source>
</evidence>
<keyword evidence="7 17" id="KW-0732">Signal</keyword>
<organism evidence="19 20">
    <name type="scientific">Urochloa decumbens</name>
    <dbReference type="NCBI Taxonomy" id="240449"/>
    <lineage>
        <taxon>Eukaryota</taxon>
        <taxon>Viridiplantae</taxon>
        <taxon>Streptophyta</taxon>
        <taxon>Embryophyta</taxon>
        <taxon>Tracheophyta</taxon>
        <taxon>Spermatophyta</taxon>
        <taxon>Magnoliopsida</taxon>
        <taxon>Liliopsida</taxon>
        <taxon>Poales</taxon>
        <taxon>Poaceae</taxon>
        <taxon>PACMAD clade</taxon>
        <taxon>Panicoideae</taxon>
        <taxon>Panicodae</taxon>
        <taxon>Paniceae</taxon>
        <taxon>Melinidinae</taxon>
        <taxon>Urochloa</taxon>
    </lineage>
</organism>
<evidence type="ECO:0000256" key="8">
    <source>
        <dbReference type="ARBA" id="ARBA00022801"/>
    </source>
</evidence>
<keyword evidence="8 16" id="KW-0378">Hydrolase</keyword>
<protein>
    <recommendedName>
        <fullName evidence="4">glucan endo-1,3-beta-D-glucosidase</fullName>
        <ecNumber evidence="4">3.2.1.39</ecNumber>
    </recommendedName>
</protein>
<dbReference type="PANTHER" id="PTHR32227">
    <property type="entry name" value="GLUCAN ENDO-1,3-BETA-GLUCOSIDASE BG1-RELATED-RELATED"/>
    <property type="match status" value="1"/>
</dbReference>
<dbReference type="PROSITE" id="PS51257">
    <property type="entry name" value="PROKAR_LIPOPROTEIN"/>
    <property type="match status" value="1"/>
</dbReference>
<dbReference type="GO" id="GO:0005886">
    <property type="term" value="C:plasma membrane"/>
    <property type="evidence" value="ECO:0007669"/>
    <property type="project" value="UniProtKB-SubCell"/>
</dbReference>
<evidence type="ECO:0000256" key="1">
    <source>
        <dbReference type="ARBA" id="ARBA00000382"/>
    </source>
</evidence>
<dbReference type="InterPro" id="IPR017853">
    <property type="entry name" value="GH"/>
</dbReference>
<accession>A0ABC9EZA8</accession>
<feature type="chain" id="PRO_5044855332" description="glucan endo-1,3-beta-D-glucosidase" evidence="17">
    <location>
        <begin position="19"/>
        <end position="491"/>
    </location>
</feature>
<keyword evidence="9" id="KW-0611">Plant defense</keyword>
<dbReference type="AlphaFoldDB" id="A0ABC9EZA8"/>
<evidence type="ECO:0000256" key="13">
    <source>
        <dbReference type="ARBA" id="ARBA00023288"/>
    </source>
</evidence>
<dbReference type="GO" id="GO:0042973">
    <property type="term" value="F:glucan endo-1,3-beta-D-glucosidase activity"/>
    <property type="evidence" value="ECO:0007669"/>
    <property type="project" value="UniProtKB-EC"/>
</dbReference>
<dbReference type="FunFam" id="1.20.58.1040:FF:000002">
    <property type="entry name" value="Glucan endo-1,3-beta-glucosidase 8"/>
    <property type="match status" value="1"/>
</dbReference>
<evidence type="ECO:0000256" key="4">
    <source>
        <dbReference type="ARBA" id="ARBA00012780"/>
    </source>
</evidence>
<dbReference type="Gene3D" id="3.20.20.80">
    <property type="entry name" value="Glycosidases"/>
    <property type="match status" value="1"/>
</dbReference>
<dbReference type="GO" id="GO:0098552">
    <property type="term" value="C:side of membrane"/>
    <property type="evidence" value="ECO:0007669"/>
    <property type="project" value="UniProtKB-KW"/>
</dbReference>
<dbReference type="Gene3D" id="1.20.58.1040">
    <property type="match status" value="1"/>
</dbReference>
<keyword evidence="10" id="KW-0472">Membrane</keyword>
<evidence type="ECO:0000256" key="14">
    <source>
        <dbReference type="ARBA" id="ARBA00023295"/>
    </source>
</evidence>
<evidence type="ECO:0000256" key="6">
    <source>
        <dbReference type="ARBA" id="ARBA00022622"/>
    </source>
</evidence>
<dbReference type="InterPro" id="IPR012946">
    <property type="entry name" value="X8"/>
</dbReference>
<keyword evidence="14 16" id="KW-0326">Glycosidase</keyword>
<keyword evidence="11" id="KW-1015">Disulfide bond</keyword>
<feature type="signal peptide" evidence="17">
    <location>
        <begin position="1"/>
        <end position="18"/>
    </location>
</feature>
<evidence type="ECO:0000256" key="11">
    <source>
        <dbReference type="ARBA" id="ARBA00023157"/>
    </source>
</evidence>
<dbReference type="SUPFAM" id="SSF51445">
    <property type="entry name" value="(Trans)glycosidases"/>
    <property type="match status" value="1"/>
</dbReference>
<evidence type="ECO:0000256" key="5">
    <source>
        <dbReference type="ARBA" id="ARBA00022475"/>
    </source>
</evidence>
<comment type="catalytic activity">
    <reaction evidence="1">
        <text>Hydrolysis of (1-&gt;3)-beta-D-glucosidic linkages in (1-&gt;3)-beta-D-glucans.</text>
        <dbReference type="EC" id="3.2.1.39"/>
    </reaction>
</comment>